<dbReference type="PANTHER" id="PTHR13061">
    <property type="entry name" value="DYNACTIN SUBUNIT P25"/>
    <property type="match status" value="1"/>
</dbReference>
<protein>
    <submittedName>
        <fullName evidence="1">Gamma carbonic anhydrase family protein</fullName>
    </submittedName>
</protein>
<accession>A0A1W6YU92</accession>
<keyword evidence="2" id="KW-1185">Reference proteome</keyword>
<dbReference type="Gene3D" id="2.160.10.10">
    <property type="entry name" value="Hexapeptide repeat proteins"/>
    <property type="match status" value="1"/>
</dbReference>
<dbReference type="CDD" id="cd04645">
    <property type="entry name" value="LbH_gamma_CA_like"/>
    <property type="match status" value="1"/>
</dbReference>
<gene>
    <name evidence="1" type="ORF">CAL12_20530</name>
</gene>
<reference evidence="1 2" key="1">
    <citation type="submission" date="2017-05" db="EMBL/GenBank/DDBJ databases">
        <title>Complete and WGS of Bordetella genogroups.</title>
        <authorList>
            <person name="Spilker T."/>
            <person name="LiPuma J."/>
        </authorList>
    </citation>
    <scope>NUCLEOTIDE SEQUENCE [LARGE SCALE GENOMIC DNA]</scope>
    <source>
        <strain evidence="1 2">AU19157</strain>
    </source>
</reference>
<dbReference type="PANTHER" id="PTHR13061:SF50">
    <property type="entry name" value="GAMMA CARBONIC ANHYDRASE 1, MITOCHONDRIAL"/>
    <property type="match status" value="1"/>
</dbReference>
<dbReference type="KEGG" id="bgv:CAL12_20530"/>
<dbReference type="STRING" id="1416806.CAL12_20530"/>
<dbReference type="InterPro" id="IPR011004">
    <property type="entry name" value="Trimer_LpxA-like_sf"/>
</dbReference>
<dbReference type="SUPFAM" id="SSF51161">
    <property type="entry name" value="Trimeric LpxA-like enzymes"/>
    <property type="match status" value="1"/>
</dbReference>
<dbReference type="Proteomes" id="UP000194151">
    <property type="component" value="Chromosome"/>
</dbReference>
<dbReference type="InterPro" id="IPR001451">
    <property type="entry name" value="Hexapep"/>
</dbReference>
<dbReference type="InterPro" id="IPR050484">
    <property type="entry name" value="Transf_Hexapept/Carb_Anhydrase"/>
</dbReference>
<sequence length="173" mass="17938">MTLYRYKDKSPAVASDAMIFENAVVIGDVHIARGASIWPGATIRADNDTIIIGENSNVQEQAVLHVDPGHPLDIGTNVTVGHQAVVHGCTIGDGTLIGIGAVVLNGAKIGKNCLVGAGALVPEGREIPDGSLVIGIGKVVRELSADEIANLHAGTAAYAAKSRTFLLDLDRIE</sequence>
<name>A0A1W6YU92_9BORD</name>
<dbReference type="EMBL" id="CP021108">
    <property type="protein sequence ID" value="ARP84655.1"/>
    <property type="molecule type" value="Genomic_DNA"/>
</dbReference>
<organism evidence="1 2">
    <name type="scientific">Bordetella genomosp. 8</name>
    <dbReference type="NCBI Taxonomy" id="1416806"/>
    <lineage>
        <taxon>Bacteria</taxon>
        <taxon>Pseudomonadati</taxon>
        <taxon>Pseudomonadota</taxon>
        <taxon>Betaproteobacteria</taxon>
        <taxon>Burkholderiales</taxon>
        <taxon>Alcaligenaceae</taxon>
        <taxon>Bordetella</taxon>
    </lineage>
</organism>
<evidence type="ECO:0000313" key="2">
    <source>
        <dbReference type="Proteomes" id="UP000194151"/>
    </source>
</evidence>
<dbReference type="AlphaFoldDB" id="A0A1W6YU92"/>
<dbReference type="OrthoDB" id="9803036at2"/>
<dbReference type="RefSeq" id="WP_086068015.1">
    <property type="nucleotide sequence ID" value="NZ_CP021108.1"/>
</dbReference>
<evidence type="ECO:0000313" key="1">
    <source>
        <dbReference type="EMBL" id="ARP84655.1"/>
    </source>
</evidence>
<dbReference type="Pfam" id="PF00132">
    <property type="entry name" value="Hexapep"/>
    <property type="match status" value="1"/>
</dbReference>
<dbReference type="InterPro" id="IPR047324">
    <property type="entry name" value="LbH_gamma_CA-like"/>
</dbReference>
<proteinExistence type="predicted"/>